<dbReference type="OrthoDB" id="5114454at2759"/>
<proteinExistence type="predicted"/>
<dbReference type="AlphaFoldDB" id="A0A9P9JPL6"/>
<organism evidence="2 3">
    <name type="scientific">Fusarium redolens</name>
    <dbReference type="NCBI Taxonomy" id="48865"/>
    <lineage>
        <taxon>Eukaryota</taxon>
        <taxon>Fungi</taxon>
        <taxon>Dikarya</taxon>
        <taxon>Ascomycota</taxon>
        <taxon>Pezizomycotina</taxon>
        <taxon>Sordariomycetes</taxon>
        <taxon>Hypocreomycetidae</taxon>
        <taxon>Hypocreales</taxon>
        <taxon>Nectriaceae</taxon>
        <taxon>Fusarium</taxon>
        <taxon>Fusarium redolens species complex</taxon>
    </lineage>
</organism>
<feature type="transmembrane region" description="Helical" evidence="1">
    <location>
        <begin position="17"/>
        <end position="37"/>
    </location>
</feature>
<dbReference type="EMBL" id="JAGMUX010000019">
    <property type="protein sequence ID" value="KAH7232348.1"/>
    <property type="molecule type" value="Genomic_DNA"/>
</dbReference>
<evidence type="ECO:0000313" key="2">
    <source>
        <dbReference type="EMBL" id="KAH7232348.1"/>
    </source>
</evidence>
<dbReference type="Proteomes" id="UP000720189">
    <property type="component" value="Unassembled WGS sequence"/>
</dbReference>
<protein>
    <submittedName>
        <fullName evidence="2">Uncharacterized protein</fullName>
    </submittedName>
</protein>
<keyword evidence="3" id="KW-1185">Reference proteome</keyword>
<dbReference type="GeneID" id="70223960"/>
<accession>A0A9P9JPL6</accession>
<name>A0A9P9JPL6_FUSRE</name>
<keyword evidence="1" id="KW-1133">Transmembrane helix</keyword>
<comment type="caution">
    <text evidence="2">The sequence shown here is derived from an EMBL/GenBank/DDBJ whole genome shotgun (WGS) entry which is preliminary data.</text>
</comment>
<reference evidence="2" key="1">
    <citation type="journal article" date="2021" name="Nat. Commun.">
        <title>Genetic determinants of endophytism in the Arabidopsis root mycobiome.</title>
        <authorList>
            <person name="Mesny F."/>
            <person name="Miyauchi S."/>
            <person name="Thiergart T."/>
            <person name="Pickel B."/>
            <person name="Atanasova L."/>
            <person name="Karlsson M."/>
            <person name="Huettel B."/>
            <person name="Barry K.W."/>
            <person name="Haridas S."/>
            <person name="Chen C."/>
            <person name="Bauer D."/>
            <person name="Andreopoulos W."/>
            <person name="Pangilinan J."/>
            <person name="LaButti K."/>
            <person name="Riley R."/>
            <person name="Lipzen A."/>
            <person name="Clum A."/>
            <person name="Drula E."/>
            <person name="Henrissat B."/>
            <person name="Kohler A."/>
            <person name="Grigoriev I.V."/>
            <person name="Martin F.M."/>
            <person name="Hacquard S."/>
        </authorList>
    </citation>
    <scope>NUCLEOTIDE SEQUENCE</scope>
    <source>
        <strain evidence="2">MPI-CAGE-AT-0023</strain>
    </source>
</reference>
<evidence type="ECO:0000313" key="3">
    <source>
        <dbReference type="Proteomes" id="UP000720189"/>
    </source>
</evidence>
<keyword evidence="1" id="KW-0812">Transmembrane</keyword>
<dbReference type="RefSeq" id="XP_046044008.1">
    <property type="nucleotide sequence ID" value="XM_046194006.1"/>
</dbReference>
<sequence>MQAIMGVLQLPYRSLTALLRARIVTLWPCFYNVLVFLTKLSNFKRHNYTSTYKK</sequence>
<evidence type="ECO:0000256" key="1">
    <source>
        <dbReference type="SAM" id="Phobius"/>
    </source>
</evidence>
<keyword evidence="1" id="KW-0472">Membrane</keyword>
<gene>
    <name evidence="2" type="ORF">BKA55DRAFT_581004</name>
</gene>